<evidence type="ECO:0000313" key="2">
    <source>
        <dbReference type="Proteomes" id="UP001211006"/>
    </source>
</evidence>
<sequence length="191" mass="22181">MERPILFNTSMVRAIQEGRKTVTRRAIRPQPDGRPIRMTENSCYPGCYAIEGTPRVIRPPCQTGDILWVRETWARLPASPGGHFRPNGVYYYRADEDIRPEQYKSSGWRPAIHMPKVAARIFLRVAGVQAERLREVTWESAAEEGCVNPMRFDELWDSTIKPAERHLYGWEANPWVWVITFERVDRPKPST</sequence>
<name>A0AAW6C1C9_FLAPL</name>
<dbReference type="EMBL" id="JAQLWO010000005">
    <property type="protein sequence ID" value="MDB7905640.1"/>
    <property type="molecule type" value="Genomic_DNA"/>
</dbReference>
<reference evidence="1" key="1">
    <citation type="submission" date="2023-01" db="EMBL/GenBank/DDBJ databases">
        <title>Human gut microbiome strain richness.</title>
        <authorList>
            <person name="Chen-Liaw A."/>
        </authorList>
    </citation>
    <scope>NUCLEOTIDE SEQUENCE</scope>
    <source>
        <strain evidence="1">2225st1_A6_2225SCRN_200828</strain>
    </source>
</reference>
<protein>
    <recommendedName>
        <fullName evidence="3">ASCH domain-containing protein</fullName>
    </recommendedName>
</protein>
<comment type="caution">
    <text evidence="1">The sequence shown here is derived from an EMBL/GenBank/DDBJ whole genome shotgun (WGS) entry which is preliminary data.</text>
</comment>
<dbReference type="RefSeq" id="WP_024724026.1">
    <property type="nucleotide sequence ID" value="NZ_BAABZG010000001.1"/>
</dbReference>
<organism evidence="1 2">
    <name type="scientific">Flavonifractor plautii</name>
    <name type="common">Fusobacterium plautii</name>
    <dbReference type="NCBI Taxonomy" id="292800"/>
    <lineage>
        <taxon>Bacteria</taxon>
        <taxon>Bacillati</taxon>
        <taxon>Bacillota</taxon>
        <taxon>Clostridia</taxon>
        <taxon>Eubacteriales</taxon>
        <taxon>Oscillospiraceae</taxon>
        <taxon>Flavonifractor</taxon>
    </lineage>
</organism>
<evidence type="ECO:0008006" key="3">
    <source>
        <dbReference type="Google" id="ProtNLM"/>
    </source>
</evidence>
<accession>A0AAW6C1C9</accession>
<gene>
    <name evidence="1" type="ORF">PND83_06600</name>
</gene>
<dbReference type="AlphaFoldDB" id="A0AAW6C1C9"/>
<dbReference type="Proteomes" id="UP001211006">
    <property type="component" value="Unassembled WGS sequence"/>
</dbReference>
<proteinExistence type="predicted"/>
<evidence type="ECO:0000313" key="1">
    <source>
        <dbReference type="EMBL" id="MDB7905640.1"/>
    </source>
</evidence>